<dbReference type="Pfam" id="PF10191">
    <property type="entry name" value="COG7"/>
    <property type="match status" value="3"/>
</dbReference>
<evidence type="ECO:0000256" key="5">
    <source>
        <dbReference type="ARBA" id="ARBA00022927"/>
    </source>
</evidence>
<evidence type="ECO:0000256" key="6">
    <source>
        <dbReference type="ARBA" id="ARBA00023034"/>
    </source>
</evidence>
<keyword evidence="6" id="KW-0333">Golgi apparatus</keyword>
<dbReference type="PANTHER" id="PTHR21443:SF0">
    <property type="entry name" value="CONSERVED OLIGOMERIC GOLGI COMPLEX SUBUNIT 7"/>
    <property type="match status" value="1"/>
</dbReference>
<evidence type="ECO:0000256" key="7">
    <source>
        <dbReference type="ARBA" id="ARBA00023136"/>
    </source>
</evidence>
<organism evidence="10">
    <name type="scientific">Lichtheimia ramosa</name>
    <dbReference type="NCBI Taxonomy" id="688394"/>
    <lineage>
        <taxon>Eukaryota</taxon>
        <taxon>Fungi</taxon>
        <taxon>Fungi incertae sedis</taxon>
        <taxon>Mucoromycota</taxon>
        <taxon>Mucoromycotina</taxon>
        <taxon>Mucoromycetes</taxon>
        <taxon>Mucorales</taxon>
        <taxon>Lichtheimiaceae</taxon>
        <taxon>Lichtheimia</taxon>
    </lineage>
</organism>
<feature type="compositionally biased region" description="Polar residues" evidence="9">
    <location>
        <begin position="627"/>
        <end position="639"/>
    </location>
</feature>
<evidence type="ECO:0000256" key="9">
    <source>
        <dbReference type="SAM" id="MobiDB-lite"/>
    </source>
</evidence>
<feature type="region of interest" description="Disordered" evidence="9">
    <location>
        <begin position="570"/>
        <end position="643"/>
    </location>
</feature>
<evidence type="ECO:0000256" key="3">
    <source>
        <dbReference type="ARBA" id="ARBA00020984"/>
    </source>
</evidence>
<dbReference type="GO" id="GO:0017119">
    <property type="term" value="C:Golgi transport complex"/>
    <property type="evidence" value="ECO:0007669"/>
    <property type="project" value="InterPro"/>
</dbReference>
<dbReference type="GO" id="GO:0007030">
    <property type="term" value="P:Golgi organization"/>
    <property type="evidence" value="ECO:0007669"/>
    <property type="project" value="TreeGrafter"/>
</dbReference>
<name>A0A077WYB7_9FUNG</name>
<feature type="compositionally biased region" description="Acidic residues" evidence="9">
    <location>
        <begin position="814"/>
        <end position="825"/>
    </location>
</feature>
<accession>A0A077WYB7</accession>
<dbReference type="PANTHER" id="PTHR21443">
    <property type="entry name" value="CONSERVED OLIGOMERIC GOLGI COMPLEX COMPONENT 7"/>
    <property type="match status" value="1"/>
</dbReference>
<gene>
    <name evidence="10" type="ORF">LRAMOSA04409</name>
</gene>
<sequence length="892" mass="100976">MASSTAALDTSAFSNPNFDVKGWINATLKSRHPNNNTASTTKNNHALPSEQDVTILATRLQLSSEQVSRKVGQATDTVVKSLPRMLYDIKLITDDAQAAKRGIDQVRAHLDSTHNNDTETALSKLEQLHIVKTRMEKCCSALKEAENWSNLEAEATRVLENQDYEGAANRLENAQQSLNVFQHSPEYDRRKELLRRLQQQLEDALRPKATEALGSHDAVECFKYYKVFGKMGRADDFVDLYFEVRNPLILNKWKKKQREEYGQDDDDAHWIASLDSFYKTIFECLSEEYIWSASIFPDPKPVVQAQVQSILQSLDPSIADRLASIATHQGTKALPSLVSAFVATESFGMSLERLFSKPPVNTASTSDHAAASLESLKSRTRRRSSVSQLSLVPLTLRHADTNAWSYVLYVPFLPFQSQYATLESRYLNEQLVDVFKDFDMSKTPIRGPLSEVLQQTTLTHVVAQIFALANESLTRCMKLTHGFGAVEWIRALNGYMNEIKRRLSNVIHKLQSQQQPRISDTVDENGSSHGDWPAFQLELRLLGMCQALDAQLRSFEETICQKLESTRSLIQEKDQDDNPLLSPVTPSVLSFTDRPSSSSDIREHRRRSSFGGNAHNFESRHERKRSTSSSIAEQPSQHPIHNFPRSSMALLRTSRLNSHELQRVIGQVSTLNEQDSVVTVMLKDAHQAIFDLTAECQAMLHKAILGPIIRHLDTIPTLRSVWTAPEPPSRRKNVQDATIHVDMPQFSLSPNAYITRIGEKLLMLPQEFEVYADDSSLRYHIESAPFIEKSDLSAHDEEEDTIDASEEHQQQPLDNEEEEEEEEGSDVIQLWTTSIARGTMARFLDEIRKIQKTTPQGQRQLRTDIEYLVNVLSALDVQPLPDLVEFHSTLSK</sequence>
<proteinExistence type="inferred from homology"/>
<keyword evidence="5" id="KW-0653">Protein transport</keyword>
<keyword evidence="7" id="KW-0472">Membrane</keyword>
<comment type="similarity">
    <text evidence="2">Belongs to the COG7 family.</text>
</comment>
<evidence type="ECO:0000256" key="2">
    <source>
        <dbReference type="ARBA" id="ARBA00005831"/>
    </source>
</evidence>
<dbReference type="AlphaFoldDB" id="A0A077WYB7"/>
<dbReference type="OrthoDB" id="249612at2759"/>
<dbReference type="InterPro" id="IPR019335">
    <property type="entry name" value="COG7"/>
</dbReference>
<comment type="subcellular location">
    <subcellularLocation>
        <location evidence="1">Golgi apparatus membrane</location>
        <topology evidence="1">Peripheral membrane protein</topology>
    </subcellularLocation>
</comment>
<evidence type="ECO:0000313" key="10">
    <source>
        <dbReference type="EMBL" id="CDS12214.1"/>
    </source>
</evidence>
<feature type="region of interest" description="Disordered" evidence="9">
    <location>
        <begin position="789"/>
        <end position="827"/>
    </location>
</feature>
<evidence type="ECO:0000256" key="8">
    <source>
        <dbReference type="ARBA" id="ARBA00031345"/>
    </source>
</evidence>
<reference evidence="10" key="1">
    <citation type="journal article" date="2014" name="Genome Announc.">
        <title>De novo whole-genome sequence and genome annotation of Lichtheimia ramosa.</title>
        <authorList>
            <person name="Linde J."/>
            <person name="Schwartze V."/>
            <person name="Binder U."/>
            <person name="Lass-Florl C."/>
            <person name="Voigt K."/>
            <person name="Horn F."/>
        </authorList>
    </citation>
    <scope>NUCLEOTIDE SEQUENCE</scope>
    <source>
        <strain evidence="10">JMRC FSU:6197</strain>
    </source>
</reference>
<dbReference type="GO" id="GO:0006890">
    <property type="term" value="P:retrograde vesicle-mediated transport, Golgi to endoplasmic reticulum"/>
    <property type="evidence" value="ECO:0007669"/>
    <property type="project" value="TreeGrafter"/>
</dbReference>
<dbReference type="EMBL" id="LK023357">
    <property type="protein sequence ID" value="CDS12214.1"/>
    <property type="molecule type" value="Genomic_DNA"/>
</dbReference>
<protein>
    <recommendedName>
        <fullName evidence="3">Conserved oligomeric Golgi complex subunit 7</fullName>
    </recommendedName>
    <alternativeName>
        <fullName evidence="8">Component of oligomeric Golgi complex 7</fullName>
    </alternativeName>
</protein>
<dbReference type="GO" id="GO:0006886">
    <property type="term" value="P:intracellular protein transport"/>
    <property type="evidence" value="ECO:0007669"/>
    <property type="project" value="InterPro"/>
</dbReference>
<keyword evidence="4" id="KW-0813">Transport</keyword>
<evidence type="ECO:0000256" key="4">
    <source>
        <dbReference type="ARBA" id="ARBA00022448"/>
    </source>
</evidence>
<dbReference type="GO" id="GO:0000139">
    <property type="term" value="C:Golgi membrane"/>
    <property type="evidence" value="ECO:0007669"/>
    <property type="project" value="UniProtKB-SubCell"/>
</dbReference>
<evidence type="ECO:0000256" key="1">
    <source>
        <dbReference type="ARBA" id="ARBA00004395"/>
    </source>
</evidence>
<feature type="compositionally biased region" description="Polar residues" evidence="9">
    <location>
        <begin position="584"/>
        <end position="599"/>
    </location>
</feature>